<organism evidence="7 8">
    <name type="scientific">Lithospermum erythrorhizon</name>
    <name type="common">Purple gromwell</name>
    <name type="synonym">Lithospermum officinale var. erythrorhizon</name>
    <dbReference type="NCBI Taxonomy" id="34254"/>
    <lineage>
        <taxon>Eukaryota</taxon>
        <taxon>Viridiplantae</taxon>
        <taxon>Streptophyta</taxon>
        <taxon>Embryophyta</taxon>
        <taxon>Tracheophyta</taxon>
        <taxon>Spermatophyta</taxon>
        <taxon>Magnoliopsida</taxon>
        <taxon>eudicotyledons</taxon>
        <taxon>Gunneridae</taxon>
        <taxon>Pentapetalae</taxon>
        <taxon>asterids</taxon>
        <taxon>lamiids</taxon>
        <taxon>Boraginales</taxon>
        <taxon>Boraginaceae</taxon>
        <taxon>Boraginoideae</taxon>
        <taxon>Lithospermeae</taxon>
        <taxon>Lithospermum</taxon>
    </lineage>
</organism>
<keyword evidence="2" id="KW-0479">Metal-binding</keyword>
<feature type="domain" description="Non-haem dioxygenase N-terminal" evidence="6">
    <location>
        <begin position="12"/>
        <end position="118"/>
    </location>
</feature>
<keyword evidence="8" id="KW-1185">Reference proteome</keyword>
<dbReference type="PANTHER" id="PTHR10209:SF591">
    <property type="entry name" value="2OG-FE(II) OXYGENASE FAMILY OXIDOREDUCTASE"/>
    <property type="match status" value="1"/>
</dbReference>
<dbReference type="GO" id="GO:0016706">
    <property type="term" value="F:2-oxoglutarate-dependent dioxygenase activity"/>
    <property type="evidence" value="ECO:0007669"/>
    <property type="project" value="UniProtKB-ARBA"/>
</dbReference>
<evidence type="ECO:0000256" key="1">
    <source>
        <dbReference type="ARBA" id="ARBA00008056"/>
    </source>
</evidence>
<dbReference type="PANTHER" id="PTHR10209">
    <property type="entry name" value="OXIDOREDUCTASE, 2OG-FE II OXYGENASE FAMILY PROTEIN"/>
    <property type="match status" value="1"/>
</dbReference>
<gene>
    <name evidence="7" type="ORF">LIER_00046</name>
</gene>
<dbReference type="Pfam" id="PF14226">
    <property type="entry name" value="DIOX_N"/>
    <property type="match status" value="1"/>
</dbReference>
<evidence type="ECO:0000313" key="7">
    <source>
        <dbReference type="EMBL" id="GAA0138267.1"/>
    </source>
</evidence>
<protein>
    <submittedName>
        <fullName evidence="7">Oxidoreductase</fullName>
    </submittedName>
</protein>
<dbReference type="EMBL" id="BAABME010000003">
    <property type="protein sequence ID" value="GAA0138267.1"/>
    <property type="molecule type" value="Genomic_DNA"/>
</dbReference>
<evidence type="ECO:0000313" key="8">
    <source>
        <dbReference type="Proteomes" id="UP001454036"/>
    </source>
</evidence>
<reference evidence="7 8" key="1">
    <citation type="submission" date="2024-01" db="EMBL/GenBank/DDBJ databases">
        <title>The complete chloroplast genome sequence of Lithospermum erythrorhizon: insights into the phylogenetic relationship among Boraginaceae species and the maternal lineages of purple gromwells.</title>
        <authorList>
            <person name="Okada T."/>
            <person name="Watanabe K."/>
        </authorList>
    </citation>
    <scope>NUCLEOTIDE SEQUENCE [LARGE SCALE GENOMIC DNA]</scope>
</reference>
<evidence type="ECO:0000259" key="6">
    <source>
        <dbReference type="Pfam" id="PF14226"/>
    </source>
</evidence>
<dbReference type="GO" id="GO:0046872">
    <property type="term" value="F:metal ion binding"/>
    <property type="evidence" value="ECO:0007669"/>
    <property type="project" value="UniProtKB-KW"/>
</dbReference>
<comment type="similarity">
    <text evidence="1">Belongs to the iron/ascorbate-dependent oxidoreductase family.</text>
</comment>
<dbReference type="Proteomes" id="UP001454036">
    <property type="component" value="Unassembled WGS sequence"/>
</dbReference>
<dbReference type="InterPro" id="IPR027443">
    <property type="entry name" value="IPNS-like_sf"/>
</dbReference>
<name>A0AAV3NKK9_LITER</name>
<comment type="caution">
    <text evidence="7">The sequence shown here is derived from an EMBL/GenBank/DDBJ whole genome shotgun (WGS) entry which is preliminary data.</text>
</comment>
<dbReference type="SUPFAM" id="SSF51197">
    <property type="entry name" value="Clavaminate synthase-like"/>
    <property type="match status" value="1"/>
</dbReference>
<proteinExistence type="inferred from homology"/>
<evidence type="ECO:0000256" key="3">
    <source>
        <dbReference type="ARBA" id="ARBA00023002"/>
    </source>
</evidence>
<dbReference type="AlphaFoldDB" id="A0AAV3NKK9"/>
<keyword evidence="3" id="KW-0560">Oxidoreductase</keyword>
<dbReference type="Gene3D" id="2.60.120.330">
    <property type="entry name" value="B-lactam Antibiotic, Isopenicillin N Synthase, Chain"/>
    <property type="match status" value="2"/>
</dbReference>
<evidence type="ECO:0000256" key="4">
    <source>
        <dbReference type="ARBA" id="ARBA00023004"/>
    </source>
</evidence>
<evidence type="ECO:0000256" key="2">
    <source>
        <dbReference type="ARBA" id="ARBA00022723"/>
    </source>
</evidence>
<sequence>MSTAFKEHEDLIDFLIHKGNGNDPKVAAEICKAAAEWGFFQIINHRIPLEVLESVKEAGHEFFALPVDERKKYVKGNSPTSTVELKTSFSPLAEKVLEWKDYLFHVYVDDEEETKHWPSVSRDQVLEYMKCVKPVVRKLMDFLLHYPKCPYQDIVIGAGWHSDISAITVLLQDDVLLHVPPTKGALVINIGDVLQIIMLEDGETPIYKSVAFSHYYNLQISL</sequence>
<evidence type="ECO:0000259" key="5">
    <source>
        <dbReference type="Pfam" id="PF03171"/>
    </source>
</evidence>
<accession>A0AAV3NKK9</accession>
<feature type="domain" description="Isopenicillin N synthase-like Fe(2+) 2OG dioxygenase" evidence="5">
    <location>
        <begin position="144"/>
        <end position="198"/>
    </location>
</feature>
<dbReference type="InterPro" id="IPR044861">
    <property type="entry name" value="IPNS-like_FE2OG_OXY"/>
</dbReference>
<dbReference type="Pfam" id="PF03171">
    <property type="entry name" value="2OG-FeII_Oxy"/>
    <property type="match status" value="1"/>
</dbReference>
<dbReference type="InterPro" id="IPR026992">
    <property type="entry name" value="DIOX_N"/>
</dbReference>
<keyword evidence="4" id="KW-0408">Iron</keyword>